<name>C8PSK0_9SPIR</name>
<feature type="chain" id="PRO_5002990114" description="FlgO domain-containing protein" evidence="1">
    <location>
        <begin position="22"/>
        <end position="275"/>
    </location>
</feature>
<dbReference type="GO" id="GO:0030288">
    <property type="term" value="C:outer membrane-bounded periplasmic space"/>
    <property type="evidence" value="ECO:0007669"/>
    <property type="project" value="InterPro"/>
</dbReference>
<sequence>MKKVFFSIAFCVLSLSLFNLEAQTAAVFDFDCEDPDFADKVGMMTDLLIHELVKASGVTVVERKNIDKVFSEYSFQANPYIDLKSAKKLGKGLGADCIIVGSIAGLGCPLYVTARMIDVESGKVLHSAKMTLNFWSDYEEKLPAFALDCINKLPISNFFVGVWQGSVSTASFEDYYEVKFGEKSKCVVKVTSIDESGKEIVQEGTGTYSYARDEFSGGRMFKLQVIFKEAKIARLRTINWAYPINLNDKKNSFSLNFPLDSQSDEIVRLTLTKEE</sequence>
<evidence type="ECO:0000256" key="1">
    <source>
        <dbReference type="SAM" id="SignalP"/>
    </source>
</evidence>
<proteinExistence type="predicted"/>
<dbReference type="EMBL" id="ACYH01000050">
    <property type="protein sequence ID" value="EEV19622.1"/>
    <property type="molecule type" value="Genomic_DNA"/>
</dbReference>
<reference evidence="2 3" key="1">
    <citation type="submission" date="2009-07" db="EMBL/GenBank/DDBJ databases">
        <authorList>
            <person name="Madupu R."/>
            <person name="Sebastian Y."/>
            <person name="Durkin A.S."/>
            <person name="Torralba M."/>
            <person name="Methe B."/>
            <person name="Sutton G.G."/>
            <person name="Strausberg R.L."/>
            <person name="Nelson K.E."/>
        </authorList>
    </citation>
    <scope>NUCLEOTIDE SEQUENCE [LARGE SCALE GENOMIC DNA]</scope>
    <source>
        <strain evidence="2 3">ATCC 35580</strain>
    </source>
</reference>
<evidence type="ECO:0000313" key="2">
    <source>
        <dbReference type="EMBL" id="EEV19622.1"/>
    </source>
</evidence>
<dbReference type="Pfam" id="PF03783">
    <property type="entry name" value="CsgG"/>
    <property type="match status" value="1"/>
</dbReference>
<gene>
    <name evidence="2" type="ORF">TREVI0001_2548</name>
</gene>
<dbReference type="STRING" id="596324.TREVI0001_2548"/>
<dbReference type="Proteomes" id="UP000004509">
    <property type="component" value="Unassembled WGS sequence"/>
</dbReference>
<protein>
    <recommendedName>
        <fullName evidence="4">FlgO domain-containing protein</fullName>
    </recommendedName>
</protein>
<dbReference type="AlphaFoldDB" id="C8PSK0"/>
<dbReference type="InterPro" id="IPR005534">
    <property type="entry name" value="Curli_assmbl/transp-comp_CsgG"/>
</dbReference>
<evidence type="ECO:0000313" key="3">
    <source>
        <dbReference type="Proteomes" id="UP000004509"/>
    </source>
</evidence>
<keyword evidence="1" id="KW-0732">Signal</keyword>
<feature type="signal peptide" evidence="1">
    <location>
        <begin position="1"/>
        <end position="21"/>
    </location>
</feature>
<accession>C8PSK0</accession>
<comment type="caution">
    <text evidence="2">The sequence shown here is derived from an EMBL/GenBank/DDBJ whole genome shotgun (WGS) entry which is preliminary data.</text>
</comment>
<dbReference type="RefSeq" id="WP_006189576.1">
    <property type="nucleotide sequence ID" value="NZ_ACYH01000050.1"/>
</dbReference>
<dbReference type="Gene3D" id="3.40.50.10610">
    <property type="entry name" value="ABC-type transport auxiliary lipoprotein component"/>
    <property type="match status" value="1"/>
</dbReference>
<organism evidence="2 3">
    <name type="scientific">Treponema vincentii ATCC 35580</name>
    <dbReference type="NCBI Taxonomy" id="596324"/>
    <lineage>
        <taxon>Bacteria</taxon>
        <taxon>Pseudomonadati</taxon>
        <taxon>Spirochaetota</taxon>
        <taxon>Spirochaetia</taxon>
        <taxon>Spirochaetales</taxon>
        <taxon>Treponemataceae</taxon>
        <taxon>Treponema</taxon>
    </lineage>
</organism>
<evidence type="ECO:0008006" key="4">
    <source>
        <dbReference type="Google" id="ProtNLM"/>
    </source>
</evidence>